<dbReference type="Proteomes" id="UP000184038">
    <property type="component" value="Unassembled WGS sequence"/>
</dbReference>
<keyword evidence="3 5" id="KW-0732">Signal</keyword>
<feature type="chain" id="PRO_5012116321" evidence="5">
    <location>
        <begin position="26"/>
        <end position="445"/>
    </location>
</feature>
<dbReference type="STRING" id="1120996.SAMN02746066_03756"/>
<dbReference type="PANTHER" id="PTHR30061">
    <property type="entry name" value="MALTOSE-BINDING PERIPLASMIC PROTEIN"/>
    <property type="match status" value="1"/>
</dbReference>
<dbReference type="GO" id="GO:0055052">
    <property type="term" value="C:ATP-binding cassette (ABC) transporter complex, substrate-binding subunit-containing"/>
    <property type="evidence" value="ECO:0007669"/>
    <property type="project" value="TreeGrafter"/>
</dbReference>
<feature type="region of interest" description="Disordered" evidence="4">
    <location>
        <begin position="27"/>
        <end position="58"/>
    </location>
</feature>
<gene>
    <name evidence="6" type="ORF">SAMN02746066_03756</name>
</gene>
<name>A0A1M7MCT0_9FIRM</name>
<evidence type="ECO:0000256" key="2">
    <source>
        <dbReference type="ARBA" id="ARBA00022448"/>
    </source>
</evidence>
<proteinExistence type="inferred from homology"/>
<evidence type="ECO:0000313" key="7">
    <source>
        <dbReference type="Proteomes" id="UP000184038"/>
    </source>
</evidence>
<keyword evidence="2" id="KW-0813">Transport</keyword>
<dbReference type="SUPFAM" id="SSF53850">
    <property type="entry name" value="Periplasmic binding protein-like II"/>
    <property type="match status" value="1"/>
</dbReference>
<keyword evidence="7" id="KW-1185">Reference proteome</keyword>
<dbReference type="InterPro" id="IPR006059">
    <property type="entry name" value="SBP"/>
</dbReference>
<accession>A0A1M7MCT0</accession>
<dbReference type="PANTHER" id="PTHR30061:SF50">
    <property type="entry name" value="MALTOSE_MALTODEXTRIN-BINDING PERIPLASMIC PROTEIN"/>
    <property type="match status" value="1"/>
</dbReference>
<evidence type="ECO:0000256" key="5">
    <source>
        <dbReference type="SAM" id="SignalP"/>
    </source>
</evidence>
<dbReference type="CDD" id="cd13655">
    <property type="entry name" value="PBP2_oligosaccharide_1"/>
    <property type="match status" value="1"/>
</dbReference>
<sequence>MRKGKKIIALALVTVLALSSLTACGKKNKDNNKEVTTDDTATPDDTTATDDAAATDDTAAEETVSLGDATLKVWGPQEQQDSIQAMCEEFKALYPNDNITIEFGVVSEADAKNEVLKDPSVAADVFTFASDQIAELVQAGTLFPIKMNTDQIIANNTENSIAASTVGGELYAYPSSSDTYFMYYDKSKYTEDEIKSLDTMMAKDLGSGVTNFSYDIDNGWYLSAFFFGAGCTLFGPDGTDATQCDFNNDRGLLVGEYLMNLAKNPKFANHDDGLLLAAFEAGTLGANVTGTWNAAAIKESLGDNFGTAPLPTVTLSNGETIQLGGMANFKLYGVNSQTKNPQAAMALAEYLTNEASQKTRFEQFSYGPTNLNLANDTAAMSSNQALAAMTQQIEFATLQTSIPQSGNYWSPAEAFGTGLMDGSITADNLQTKLNDFVNNVLATLN</sequence>
<feature type="signal peptide" evidence="5">
    <location>
        <begin position="1"/>
        <end position="25"/>
    </location>
</feature>
<organism evidence="6 7">
    <name type="scientific">Anaerosporobacter mobilis DSM 15930</name>
    <dbReference type="NCBI Taxonomy" id="1120996"/>
    <lineage>
        <taxon>Bacteria</taxon>
        <taxon>Bacillati</taxon>
        <taxon>Bacillota</taxon>
        <taxon>Clostridia</taxon>
        <taxon>Lachnospirales</taxon>
        <taxon>Lachnospiraceae</taxon>
        <taxon>Anaerosporobacter</taxon>
    </lineage>
</organism>
<dbReference type="GO" id="GO:1901982">
    <property type="term" value="F:maltose binding"/>
    <property type="evidence" value="ECO:0007669"/>
    <property type="project" value="TreeGrafter"/>
</dbReference>
<feature type="compositionally biased region" description="Basic and acidic residues" evidence="4">
    <location>
        <begin position="27"/>
        <end position="36"/>
    </location>
</feature>
<comment type="similarity">
    <text evidence="1">Belongs to the bacterial solute-binding protein 1 family.</text>
</comment>
<dbReference type="GO" id="GO:0015768">
    <property type="term" value="P:maltose transport"/>
    <property type="evidence" value="ECO:0007669"/>
    <property type="project" value="TreeGrafter"/>
</dbReference>
<dbReference type="Pfam" id="PF13416">
    <property type="entry name" value="SBP_bac_8"/>
    <property type="match status" value="1"/>
</dbReference>
<dbReference type="RefSeq" id="WP_073290169.1">
    <property type="nucleotide sequence ID" value="NZ_FRCP01000020.1"/>
</dbReference>
<dbReference type="PROSITE" id="PS51257">
    <property type="entry name" value="PROKAR_LIPOPROTEIN"/>
    <property type="match status" value="1"/>
</dbReference>
<dbReference type="GO" id="GO:0042956">
    <property type="term" value="P:maltodextrin transmembrane transport"/>
    <property type="evidence" value="ECO:0007669"/>
    <property type="project" value="TreeGrafter"/>
</dbReference>
<evidence type="ECO:0000256" key="3">
    <source>
        <dbReference type="ARBA" id="ARBA00022729"/>
    </source>
</evidence>
<evidence type="ECO:0000313" key="6">
    <source>
        <dbReference type="EMBL" id="SHM88540.1"/>
    </source>
</evidence>
<feature type="compositionally biased region" description="Low complexity" evidence="4">
    <location>
        <begin position="38"/>
        <end position="57"/>
    </location>
</feature>
<reference evidence="6 7" key="1">
    <citation type="submission" date="2016-11" db="EMBL/GenBank/DDBJ databases">
        <authorList>
            <person name="Jaros S."/>
            <person name="Januszkiewicz K."/>
            <person name="Wedrychowicz H."/>
        </authorList>
    </citation>
    <scope>NUCLEOTIDE SEQUENCE [LARGE SCALE GENOMIC DNA]</scope>
    <source>
        <strain evidence="6 7">DSM 15930</strain>
    </source>
</reference>
<protein>
    <submittedName>
        <fullName evidence="6">Carbohydrate ABC transporter substrate-binding protein, CUT1 family</fullName>
    </submittedName>
</protein>
<evidence type="ECO:0000256" key="4">
    <source>
        <dbReference type="SAM" id="MobiDB-lite"/>
    </source>
</evidence>
<dbReference type="Gene3D" id="3.40.190.10">
    <property type="entry name" value="Periplasmic binding protein-like II"/>
    <property type="match status" value="2"/>
</dbReference>
<dbReference type="EMBL" id="FRCP01000020">
    <property type="protein sequence ID" value="SHM88540.1"/>
    <property type="molecule type" value="Genomic_DNA"/>
</dbReference>
<dbReference type="OrthoDB" id="9764072at2"/>
<evidence type="ECO:0000256" key="1">
    <source>
        <dbReference type="ARBA" id="ARBA00008520"/>
    </source>
</evidence>
<dbReference type="AlphaFoldDB" id="A0A1M7MCT0"/>